<dbReference type="AlphaFoldDB" id="A0A8B9ABW3"/>
<reference evidence="1" key="1">
    <citation type="journal article" date="2019" name="Nat. Commun.">
        <title>Genome-wide association mapping of date palm fruit traits.</title>
        <authorList>
            <person name="Hazzouri K.M."/>
            <person name="Gros-Balthazard M."/>
            <person name="Flowers J.M."/>
            <person name="Copetti D."/>
            <person name="Lemansour A."/>
            <person name="Lebrun M."/>
            <person name="Masmoudi K."/>
            <person name="Ferrand S."/>
            <person name="Dhar M.I."/>
            <person name="Fresquez Z.A."/>
            <person name="Rosas U."/>
            <person name="Zhang J."/>
            <person name="Talag J."/>
            <person name="Lee S."/>
            <person name="Kudrna D."/>
            <person name="Powell R.F."/>
            <person name="Leitch I.J."/>
            <person name="Krueger R.R."/>
            <person name="Wing R.A."/>
            <person name="Amiri K.M.A."/>
            <person name="Purugganan M.D."/>
        </authorList>
    </citation>
    <scope>NUCLEOTIDE SEQUENCE [LARGE SCALE GENOMIC DNA]</scope>
    <source>
        <strain evidence="1">cv. Khalas</strain>
    </source>
</reference>
<organism evidence="1 2">
    <name type="scientific">Phoenix dactylifera</name>
    <name type="common">Date palm</name>
    <dbReference type="NCBI Taxonomy" id="42345"/>
    <lineage>
        <taxon>Eukaryota</taxon>
        <taxon>Viridiplantae</taxon>
        <taxon>Streptophyta</taxon>
        <taxon>Embryophyta</taxon>
        <taxon>Tracheophyta</taxon>
        <taxon>Spermatophyta</taxon>
        <taxon>Magnoliopsida</taxon>
        <taxon>Liliopsida</taxon>
        <taxon>Arecaceae</taxon>
        <taxon>Coryphoideae</taxon>
        <taxon>Phoeniceae</taxon>
        <taxon>Phoenix</taxon>
    </lineage>
</organism>
<dbReference type="GeneID" id="120110272"/>
<dbReference type="RefSeq" id="XP_038980704.1">
    <property type="nucleotide sequence ID" value="XM_039124776.1"/>
</dbReference>
<name>A0A8B9ABW3_PHODC</name>
<proteinExistence type="predicted"/>
<evidence type="ECO:0000313" key="1">
    <source>
        <dbReference type="Proteomes" id="UP000228380"/>
    </source>
</evidence>
<dbReference type="KEGG" id="pda:120110272"/>
<evidence type="ECO:0000313" key="2">
    <source>
        <dbReference type="RefSeq" id="XP_038980704.1"/>
    </source>
</evidence>
<gene>
    <name evidence="2" type="primary">LOC120110272</name>
</gene>
<accession>A0A8B9ABW3</accession>
<protein>
    <submittedName>
        <fullName evidence="2">Ribonuclease III domain-containing protein RNC1, chloroplastic</fullName>
    </submittedName>
</protein>
<keyword evidence="1" id="KW-1185">Reference proteome</keyword>
<reference evidence="2" key="2">
    <citation type="submission" date="2025-08" db="UniProtKB">
        <authorList>
            <consortium name="RefSeq"/>
        </authorList>
    </citation>
    <scope>IDENTIFICATION</scope>
    <source>
        <tissue evidence="2">Young leaves</tissue>
    </source>
</reference>
<dbReference type="Proteomes" id="UP000228380">
    <property type="component" value="Chromosome 3"/>
</dbReference>
<sequence>MHLEDGYNLQEKHRRLLMNKYCGRYLRHKHLHRFIIYGESVQDKFEHNRRLTNPATTAVQQAIHGLAYTVYGKPDVRRLMFEVFDVEQIQPKAV</sequence>
<dbReference type="OrthoDB" id="1712185at2759"/>